<gene>
    <name evidence="9" type="ORF">E6Q69_10115</name>
</gene>
<keyword evidence="2" id="KW-0479">Metal-binding</keyword>
<evidence type="ECO:0000256" key="1">
    <source>
        <dbReference type="ARBA" id="ARBA00022490"/>
    </source>
</evidence>
<evidence type="ECO:0000256" key="2">
    <source>
        <dbReference type="ARBA" id="ARBA00022723"/>
    </source>
</evidence>
<evidence type="ECO:0000256" key="3">
    <source>
        <dbReference type="ARBA" id="ARBA00022795"/>
    </source>
</evidence>
<sequence>MHAYLMIAHQPKVGIDIRSVVAAHTHYLDCHASLRGQQIDIETVLDLDRAWVLARDYRAMVISMRTCQDCRLEFVSSFNDRRFCCPICSGVRCKAPEESVLDKRHSRTLPEYLEIAQQVAKQINWGNTAEEIARDLQLNDDEYELARDLSKLSPREIRMLAATNLKPAAVLHHIRERGNVLALAATPEAVAV</sequence>
<dbReference type="GO" id="GO:1902208">
    <property type="term" value="P:regulation of bacterial-type flagellum assembly"/>
    <property type="evidence" value="ECO:0007669"/>
    <property type="project" value="InterPro"/>
</dbReference>
<dbReference type="GO" id="GO:0046872">
    <property type="term" value="F:metal ion binding"/>
    <property type="evidence" value="ECO:0007669"/>
    <property type="project" value="UniProtKB-KW"/>
</dbReference>
<evidence type="ECO:0008006" key="10">
    <source>
        <dbReference type="Google" id="ProtNLM"/>
    </source>
</evidence>
<dbReference type="GO" id="GO:0045893">
    <property type="term" value="P:positive regulation of DNA-templated transcription"/>
    <property type="evidence" value="ECO:0007669"/>
    <property type="project" value="InterPro"/>
</dbReference>
<evidence type="ECO:0000256" key="5">
    <source>
        <dbReference type="ARBA" id="ARBA00023015"/>
    </source>
</evidence>
<dbReference type="EMBL" id="SSFO01000168">
    <property type="protein sequence ID" value="TXI31944.1"/>
    <property type="molecule type" value="Genomic_DNA"/>
</dbReference>
<name>A0A5C7W626_AQUAC</name>
<evidence type="ECO:0000256" key="8">
    <source>
        <dbReference type="ARBA" id="ARBA00023163"/>
    </source>
</evidence>
<proteinExistence type="predicted"/>
<organism evidence="9">
    <name type="scientific">Aquipseudomonas alcaligenes</name>
    <name type="common">Pseudomonas alcaligenes</name>
    <dbReference type="NCBI Taxonomy" id="43263"/>
    <lineage>
        <taxon>Bacteria</taxon>
        <taxon>Pseudomonadati</taxon>
        <taxon>Pseudomonadota</taxon>
        <taxon>Gammaproteobacteria</taxon>
        <taxon>Pseudomonadales</taxon>
        <taxon>Pseudomonadaceae</taxon>
        <taxon>Aquipseudomonas</taxon>
    </lineage>
</organism>
<keyword evidence="6" id="KW-0238">DNA-binding</keyword>
<comment type="caution">
    <text evidence="9">The sequence shown here is derived from an EMBL/GenBank/DDBJ whole genome shotgun (WGS) entry which is preliminary data.</text>
</comment>
<dbReference type="Pfam" id="PF05280">
    <property type="entry name" value="FlhC"/>
    <property type="match status" value="1"/>
</dbReference>
<keyword evidence="1" id="KW-0963">Cytoplasm</keyword>
<reference evidence="9" key="1">
    <citation type="submission" date="2018-09" db="EMBL/GenBank/DDBJ databases">
        <title>Metagenome Assembled Genomes from an Advanced Water Purification Facility.</title>
        <authorList>
            <person name="Stamps B.W."/>
            <person name="Spear J.R."/>
        </authorList>
    </citation>
    <scope>NUCLEOTIDE SEQUENCE [LARGE SCALE GENOMIC DNA]</scope>
    <source>
        <strain evidence="9">Bin_52_1</strain>
    </source>
</reference>
<keyword evidence="5" id="KW-0805">Transcription regulation</keyword>
<dbReference type="SUPFAM" id="SSF160930">
    <property type="entry name" value="FlhC-like"/>
    <property type="match status" value="1"/>
</dbReference>
<keyword evidence="8" id="KW-0804">Transcription</keyword>
<dbReference type="InterPro" id="IPR007944">
    <property type="entry name" value="FlhC"/>
</dbReference>
<keyword evidence="7" id="KW-0010">Activator</keyword>
<dbReference type="GO" id="GO:0003677">
    <property type="term" value="F:DNA binding"/>
    <property type="evidence" value="ECO:0007669"/>
    <property type="project" value="UniProtKB-KW"/>
</dbReference>
<dbReference type="AlphaFoldDB" id="A0A5C7W626"/>
<evidence type="ECO:0000256" key="7">
    <source>
        <dbReference type="ARBA" id="ARBA00023159"/>
    </source>
</evidence>
<accession>A0A5C7W626</accession>
<dbReference type="Proteomes" id="UP000321110">
    <property type="component" value="Unassembled WGS sequence"/>
</dbReference>
<evidence type="ECO:0000256" key="4">
    <source>
        <dbReference type="ARBA" id="ARBA00022833"/>
    </source>
</evidence>
<evidence type="ECO:0000313" key="9">
    <source>
        <dbReference type="EMBL" id="TXI31944.1"/>
    </source>
</evidence>
<protein>
    <recommendedName>
        <fullName evidence="10">Flagellar transcriptional activator FlhC</fullName>
    </recommendedName>
</protein>
<keyword evidence="3" id="KW-1005">Bacterial flagellum biogenesis</keyword>
<evidence type="ECO:0000256" key="6">
    <source>
        <dbReference type="ARBA" id="ARBA00023125"/>
    </source>
</evidence>
<keyword evidence="4" id="KW-0862">Zinc</keyword>
<dbReference type="GO" id="GO:0044781">
    <property type="term" value="P:bacterial-type flagellum organization"/>
    <property type="evidence" value="ECO:0007669"/>
    <property type="project" value="UniProtKB-KW"/>
</dbReference>